<evidence type="ECO:0000313" key="3">
    <source>
        <dbReference type="EMBL" id="KAK4313286.1"/>
    </source>
</evidence>
<dbReference type="GO" id="GO:0005783">
    <property type="term" value="C:endoplasmic reticulum"/>
    <property type="evidence" value="ECO:0007669"/>
    <property type="project" value="TreeGrafter"/>
</dbReference>
<keyword evidence="1" id="KW-0732">Signal</keyword>
<dbReference type="GO" id="GO:0008475">
    <property type="term" value="F:procollagen-lysine 5-dioxygenase activity"/>
    <property type="evidence" value="ECO:0007669"/>
    <property type="project" value="TreeGrafter"/>
</dbReference>
<accession>A0AAE1PSF6</accession>
<evidence type="ECO:0000256" key="1">
    <source>
        <dbReference type="SAM" id="SignalP"/>
    </source>
</evidence>
<dbReference type="InterPro" id="IPR050757">
    <property type="entry name" value="Collagen_mod_GT25"/>
</dbReference>
<feature type="chain" id="PRO_5041985444" description="PLOD1-3-like GT domain-containing protein" evidence="1">
    <location>
        <begin position="25"/>
        <end position="444"/>
    </location>
</feature>
<organism evidence="3 4">
    <name type="scientific">Petrolisthes manimaculis</name>
    <dbReference type="NCBI Taxonomy" id="1843537"/>
    <lineage>
        <taxon>Eukaryota</taxon>
        <taxon>Metazoa</taxon>
        <taxon>Ecdysozoa</taxon>
        <taxon>Arthropoda</taxon>
        <taxon>Crustacea</taxon>
        <taxon>Multicrustacea</taxon>
        <taxon>Malacostraca</taxon>
        <taxon>Eumalacostraca</taxon>
        <taxon>Eucarida</taxon>
        <taxon>Decapoda</taxon>
        <taxon>Pleocyemata</taxon>
        <taxon>Anomura</taxon>
        <taxon>Galatheoidea</taxon>
        <taxon>Porcellanidae</taxon>
        <taxon>Petrolisthes</taxon>
    </lineage>
</organism>
<dbReference type="EMBL" id="JAWZYT010001332">
    <property type="protein sequence ID" value="KAK4313286.1"/>
    <property type="molecule type" value="Genomic_DNA"/>
</dbReference>
<dbReference type="PANTHER" id="PTHR10730:SF45">
    <property type="entry name" value="PROCOLLAGEN-LYSINE,2-OXOGLUTARATE 5-DIOXYGENASE"/>
    <property type="match status" value="1"/>
</dbReference>
<feature type="domain" description="PLOD1-3-like GT" evidence="2">
    <location>
        <begin position="27"/>
        <end position="270"/>
    </location>
</feature>
<sequence>MASLPPVLFSVIIVLVCTCQPSYSSTDRDLLVLTVATSETDGFVRYMRSLHIYNLDAEVLGMNQEWEGGDIANDVGGGQKINILKQELEKYKDDKNKVIIFTDSYDVIFTSGKAVILDNFDTFDARVVFGAEDYCWPNKDLASQYPRVSFGYKYLNSGGFIGYAPELYKIVTSHDITNQDDDQLYYTEVYLDKQLREKYSIKLDTQAKIFQNLNGQFADVSMKIGEGDVQIVNTVYQTTPVVIHGNGPTKVLLNSLGNYLAKSWTPEDGCLACIEDKKDIGALNKKDYPVVLLAVFIEKPVPFLEEMLEKVANLSYPKQRMDLLVHNQIELHKELVNNWVEAQESAGYRSVQQQPYDLKEWHARNNAVDVCLKNDCDVLFSVDGEVHFDNPDTLTLLLKHNRPVLAAMMTRDGQAWSTFWGAVNDEGFYARSNDYMDISNNNRR</sequence>
<feature type="signal peptide" evidence="1">
    <location>
        <begin position="1"/>
        <end position="24"/>
    </location>
</feature>
<dbReference type="PANTHER" id="PTHR10730">
    <property type="entry name" value="PROCOLLAGEN-LYSINE,2-OXOGLUTARATE 5-DIOXYGENASE/GLYCOSYLTRANSFERASE 25 FAMILY MEMBER"/>
    <property type="match status" value="1"/>
</dbReference>
<evidence type="ECO:0000259" key="2">
    <source>
        <dbReference type="Pfam" id="PF25342"/>
    </source>
</evidence>
<proteinExistence type="predicted"/>
<evidence type="ECO:0000313" key="4">
    <source>
        <dbReference type="Proteomes" id="UP001292094"/>
    </source>
</evidence>
<protein>
    <recommendedName>
        <fullName evidence="2">PLOD1-3-like GT domain-containing protein</fullName>
    </recommendedName>
</protein>
<dbReference type="AlphaFoldDB" id="A0AAE1PSF6"/>
<dbReference type="Pfam" id="PF25342">
    <property type="entry name" value="GT_PLOD"/>
    <property type="match status" value="1"/>
</dbReference>
<reference evidence="3" key="1">
    <citation type="submission" date="2023-11" db="EMBL/GenBank/DDBJ databases">
        <title>Genome assemblies of two species of porcelain crab, Petrolisthes cinctipes and Petrolisthes manimaculis (Anomura: Porcellanidae).</title>
        <authorList>
            <person name="Angst P."/>
        </authorList>
    </citation>
    <scope>NUCLEOTIDE SEQUENCE</scope>
    <source>
        <strain evidence="3">PB745_02</strain>
        <tissue evidence="3">Gill</tissue>
    </source>
</reference>
<name>A0AAE1PSF6_9EUCA</name>
<dbReference type="InterPro" id="IPR057589">
    <property type="entry name" value="GT_PLOD"/>
</dbReference>
<dbReference type="Proteomes" id="UP001292094">
    <property type="component" value="Unassembled WGS sequence"/>
</dbReference>
<keyword evidence="4" id="KW-1185">Reference proteome</keyword>
<comment type="caution">
    <text evidence="3">The sequence shown here is derived from an EMBL/GenBank/DDBJ whole genome shotgun (WGS) entry which is preliminary data.</text>
</comment>
<gene>
    <name evidence="3" type="ORF">Pmani_015343</name>
</gene>